<feature type="transmembrane region" description="Helical" evidence="4">
    <location>
        <begin position="131"/>
        <end position="152"/>
    </location>
</feature>
<feature type="transmembrane region" description="Helical" evidence="4">
    <location>
        <begin position="47"/>
        <end position="67"/>
    </location>
</feature>
<feature type="transmembrane region" description="Helical" evidence="4">
    <location>
        <begin position="343"/>
        <end position="363"/>
    </location>
</feature>
<feature type="transmembrane region" description="Helical" evidence="4">
    <location>
        <begin position="220"/>
        <end position="243"/>
    </location>
</feature>
<evidence type="ECO:0000256" key="4">
    <source>
        <dbReference type="SAM" id="Phobius"/>
    </source>
</evidence>
<dbReference type="Gene3D" id="1.20.1250.20">
    <property type="entry name" value="MFS general substrate transporter like domains"/>
    <property type="match status" value="2"/>
</dbReference>
<accession>A0A7C6EAZ5</accession>
<dbReference type="GO" id="GO:0022857">
    <property type="term" value="F:transmembrane transporter activity"/>
    <property type="evidence" value="ECO:0007669"/>
    <property type="project" value="InterPro"/>
</dbReference>
<keyword evidence="3 4" id="KW-0472">Membrane</keyword>
<dbReference type="SUPFAM" id="SSF103473">
    <property type="entry name" value="MFS general substrate transporter"/>
    <property type="match status" value="1"/>
</dbReference>
<dbReference type="CDD" id="cd17353">
    <property type="entry name" value="MFS_OFA_like"/>
    <property type="match status" value="1"/>
</dbReference>
<dbReference type="PROSITE" id="PS50850">
    <property type="entry name" value="MFS"/>
    <property type="match status" value="1"/>
</dbReference>
<evidence type="ECO:0000256" key="3">
    <source>
        <dbReference type="ARBA" id="ARBA00023136"/>
    </source>
</evidence>
<gene>
    <name evidence="6" type="ORF">ENW73_05250</name>
</gene>
<organism evidence="6">
    <name type="scientific">candidate division WOR-3 bacterium</name>
    <dbReference type="NCBI Taxonomy" id="2052148"/>
    <lineage>
        <taxon>Bacteria</taxon>
        <taxon>Bacteria division WOR-3</taxon>
    </lineage>
</organism>
<keyword evidence="1 4" id="KW-0812">Transmembrane</keyword>
<dbReference type="InterPro" id="IPR050327">
    <property type="entry name" value="Proton-linked_MCT"/>
</dbReference>
<feature type="transmembrane region" description="Helical" evidence="4">
    <location>
        <begin position="100"/>
        <end position="119"/>
    </location>
</feature>
<protein>
    <submittedName>
        <fullName evidence="6">MFS transporter</fullName>
    </submittedName>
</protein>
<feature type="transmembrane region" description="Helical" evidence="4">
    <location>
        <begin position="7"/>
        <end position="27"/>
    </location>
</feature>
<proteinExistence type="predicted"/>
<comment type="caution">
    <text evidence="6">The sequence shown here is derived from an EMBL/GenBank/DDBJ whole genome shotgun (WGS) entry which is preliminary data.</text>
</comment>
<keyword evidence="2 4" id="KW-1133">Transmembrane helix</keyword>
<evidence type="ECO:0000256" key="2">
    <source>
        <dbReference type="ARBA" id="ARBA00022989"/>
    </source>
</evidence>
<reference evidence="6" key="1">
    <citation type="journal article" date="2020" name="mSystems">
        <title>Genome- and Community-Level Interaction Insights into Carbon Utilization and Element Cycling Functions of Hydrothermarchaeota in Hydrothermal Sediment.</title>
        <authorList>
            <person name="Zhou Z."/>
            <person name="Liu Y."/>
            <person name="Xu W."/>
            <person name="Pan J."/>
            <person name="Luo Z.H."/>
            <person name="Li M."/>
        </authorList>
    </citation>
    <scope>NUCLEOTIDE SEQUENCE [LARGE SCALE GENOMIC DNA]</scope>
    <source>
        <strain evidence="6">SpSt-876</strain>
    </source>
</reference>
<evidence type="ECO:0000259" key="5">
    <source>
        <dbReference type="PROSITE" id="PS50850"/>
    </source>
</evidence>
<evidence type="ECO:0000313" key="6">
    <source>
        <dbReference type="EMBL" id="HHS52255.1"/>
    </source>
</evidence>
<sequence>MNKTFNRWWIVIGAILIQLCLGAIYAWSVFRIPLQKELNISPTQASLPFSFVLIFFALATIVGGLWQDKAGPRIVAIAGGILLGIGMIIAGFAQSLTITIIGYGIVSGIGIGLAYVCPISCGVKWFPDKRGLITGLAVAGFGAGALIVGPLARALIDSIGVFNTFRILGIIFLVLVFIGALILRNPPMGYKPEGFNPPATTATSRVDYTPGQMLSTGQFYLIWLMYFFGCASGLMIIGQTSPIGQELARYSKETAAFGVSLLAIFNALGRIFWGRVSDTLGRMRTLFLMFLICGLAVLSYNFITALPGWFWVGISLVGLCFGGYLALFPAVTADFYGTKSIGVNYGLVFTAYGAGGLLSNIFAPKVKEITGNYTFAFIVIGVLCLVGAILTFLVKAPKHQQ</sequence>
<feature type="transmembrane region" description="Helical" evidence="4">
    <location>
        <begin position="255"/>
        <end position="273"/>
    </location>
</feature>
<dbReference type="EMBL" id="DTLI01000135">
    <property type="protein sequence ID" value="HHS52255.1"/>
    <property type="molecule type" value="Genomic_DNA"/>
</dbReference>
<name>A0A7C6EAZ5_UNCW3</name>
<feature type="domain" description="Major facilitator superfamily (MFS) profile" evidence="5">
    <location>
        <begin position="6"/>
        <end position="399"/>
    </location>
</feature>
<feature type="transmembrane region" description="Helical" evidence="4">
    <location>
        <begin position="285"/>
        <end position="303"/>
    </location>
</feature>
<dbReference type="Pfam" id="PF07690">
    <property type="entry name" value="MFS_1"/>
    <property type="match status" value="1"/>
</dbReference>
<evidence type="ECO:0000256" key="1">
    <source>
        <dbReference type="ARBA" id="ARBA00022692"/>
    </source>
</evidence>
<feature type="transmembrane region" description="Helical" evidence="4">
    <location>
        <begin position="375"/>
        <end position="394"/>
    </location>
</feature>
<feature type="transmembrane region" description="Helical" evidence="4">
    <location>
        <begin position="74"/>
        <end position="94"/>
    </location>
</feature>
<dbReference type="PANTHER" id="PTHR11360">
    <property type="entry name" value="MONOCARBOXYLATE TRANSPORTER"/>
    <property type="match status" value="1"/>
</dbReference>
<dbReference type="InterPro" id="IPR011701">
    <property type="entry name" value="MFS"/>
</dbReference>
<dbReference type="AlphaFoldDB" id="A0A7C6EAZ5"/>
<dbReference type="InterPro" id="IPR020846">
    <property type="entry name" value="MFS_dom"/>
</dbReference>
<feature type="transmembrane region" description="Helical" evidence="4">
    <location>
        <begin position="164"/>
        <end position="183"/>
    </location>
</feature>
<dbReference type="InterPro" id="IPR036259">
    <property type="entry name" value="MFS_trans_sf"/>
</dbReference>
<feature type="transmembrane region" description="Helical" evidence="4">
    <location>
        <begin position="309"/>
        <end position="331"/>
    </location>
</feature>